<feature type="non-terminal residue" evidence="1">
    <location>
        <position position="124"/>
    </location>
</feature>
<proteinExistence type="predicted"/>
<reference evidence="1" key="1">
    <citation type="submission" date="2022-03" db="EMBL/GenBank/DDBJ databases">
        <authorList>
            <person name="Martin H S."/>
        </authorList>
    </citation>
    <scope>NUCLEOTIDE SEQUENCE</scope>
</reference>
<protein>
    <submittedName>
        <fullName evidence="1">Uncharacterized protein</fullName>
    </submittedName>
</protein>
<sequence>MVCEVGAAVMDMSGEGGGAGAGASAGSLQQRWYDGRVNGSPAAADVSEANADGFFHSPLEGGHHSRARYYHQQMHAPYSTAVGSHAVMCGGLCASVDESDFRAALKRLPLSCSRRAAPCTYDCI</sequence>
<name>A0ABN8J711_9NEOP</name>
<gene>
    <name evidence="1" type="ORF">IPOD504_LOCUS16815</name>
</gene>
<evidence type="ECO:0000313" key="2">
    <source>
        <dbReference type="Proteomes" id="UP000837857"/>
    </source>
</evidence>
<dbReference type="EMBL" id="OW152820">
    <property type="protein sequence ID" value="CAH2075462.1"/>
    <property type="molecule type" value="Genomic_DNA"/>
</dbReference>
<organism evidence="1 2">
    <name type="scientific">Iphiclides podalirius</name>
    <name type="common">scarce swallowtail</name>
    <dbReference type="NCBI Taxonomy" id="110791"/>
    <lineage>
        <taxon>Eukaryota</taxon>
        <taxon>Metazoa</taxon>
        <taxon>Ecdysozoa</taxon>
        <taxon>Arthropoda</taxon>
        <taxon>Hexapoda</taxon>
        <taxon>Insecta</taxon>
        <taxon>Pterygota</taxon>
        <taxon>Neoptera</taxon>
        <taxon>Endopterygota</taxon>
        <taxon>Lepidoptera</taxon>
        <taxon>Glossata</taxon>
        <taxon>Ditrysia</taxon>
        <taxon>Papilionoidea</taxon>
        <taxon>Papilionidae</taxon>
        <taxon>Papilioninae</taxon>
        <taxon>Iphiclides</taxon>
    </lineage>
</organism>
<accession>A0ABN8J711</accession>
<evidence type="ECO:0000313" key="1">
    <source>
        <dbReference type="EMBL" id="CAH2075462.1"/>
    </source>
</evidence>
<dbReference type="Proteomes" id="UP000837857">
    <property type="component" value="Chromosome 8"/>
</dbReference>
<keyword evidence="2" id="KW-1185">Reference proteome</keyword>